<name>A0A0R3LBF7_9BRAD</name>
<proteinExistence type="predicted"/>
<dbReference type="Proteomes" id="UP000050863">
    <property type="component" value="Unassembled WGS sequence"/>
</dbReference>
<dbReference type="STRING" id="280332.CQ12_15505"/>
<dbReference type="RefSeq" id="WP_057838021.1">
    <property type="nucleotide sequence ID" value="NZ_LLXZ01000156.1"/>
</dbReference>
<evidence type="ECO:0000313" key="4">
    <source>
        <dbReference type="Proteomes" id="UP000050863"/>
    </source>
</evidence>
<feature type="signal peptide" evidence="2">
    <location>
        <begin position="1"/>
        <end position="27"/>
    </location>
</feature>
<keyword evidence="2" id="KW-0732">Signal</keyword>
<dbReference type="AlphaFoldDB" id="A0A0R3LBF7"/>
<feature type="region of interest" description="Disordered" evidence="1">
    <location>
        <begin position="147"/>
        <end position="169"/>
    </location>
</feature>
<gene>
    <name evidence="3" type="ORF">CQ12_15505</name>
</gene>
<evidence type="ECO:0000256" key="2">
    <source>
        <dbReference type="SAM" id="SignalP"/>
    </source>
</evidence>
<keyword evidence="4" id="KW-1185">Reference proteome</keyword>
<dbReference type="OrthoDB" id="8221747at2"/>
<comment type="caution">
    <text evidence="3">The sequence shown here is derived from an EMBL/GenBank/DDBJ whole genome shotgun (WGS) entry which is preliminary data.</text>
</comment>
<accession>A0A0R3LBF7</accession>
<reference evidence="3 4" key="1">
    <citation type="submission" date="2014-03" db="EMBL/GenBank/DDBJ databases">
        <title>Bradyrhizobium valentinum sp. nov., isolated from effective nodules of Lupinus mariae-josephae, a lupine endemic of basic-lime soils in Eastern Spain.</title>
        <authorList>
            <person name="Duran D."/>
            <person name="Rey L."/>
            <person name="Navarro A."/>
            <person name="Busquets A."/>
            <person name="Imperial J."/>
            <person name="Ruiz-Argueso T."/>
        </authorList>
    </citation>
    <scope>NUCLEOTIDE SEQUENCE [LARGE SCALE GENOMIC DNA]</scope>
    <source>
        <strain evidence="3 4">PAC68</strain>
    </source>
</reference>
<dbReference type="SUPFAM" id="SSF50242">
    <property type="entry name" value="TIMP-like"/>
    <property type="match status" value="1"/>
</dbReference>
<sequence length="169" mass="19120">MPAPLKVLAWLVGLLCLAAAGTDVAHACTCDSISPAQGFARTQYVFIGKVTEVKDHTWTVDVDRVWKGADKLAARVRLLDVYKDMDCEFYFEPGRDYLFFAIVAKSSRYVFYQPEVCNLTSALRSKRVAGPHGEVWLEDLIVENYGPGEPPRAEDPWKRLPEHDRDTRD</sequence>
<evidence type="ECO:0000256" key="1">
    <source>
        <dbReference type="SAM" id="MobiDB-lite"/>
    </source>
</evidence>
<protein>
    <submittedName>
        <fullName evidence="3">Uncharacterized protein</fullName>
    </submittedName>
</protein>
<organism evidence="3 4">
    <name type="scientific">Bradyrhizobium jicamae</name>
    <dbReference type="NCBI Taxonomy" id="280332"/>
    <lineage>
        <taxon>Bacteria</taxon>
        <taxon>Pseudomonadati</taxon>
        <taxon>Pseudomonadota</taxon>
        <taxon>Alphaproteobacteria</taxon>
        <taxon>Hyphomicrobiales</taxon>
        <taxon>Nitrobacteraceae</taxon>
        <taxon>Bradyrhizobium</taxon>
    </lineage>
</organism>
<evidence type="ECO:0000313" key="3">
    <source>
        <dbReference type="EMBL" id="KRR02467.1"/>
    </source>
</evidence>
<feature type="chain" id="PRO_5006442885" evidence="2">
    <location>
        <begin position="28"/>
        <end position="169"/>
    </location>
</feature>
<dbReference type="Gene3D" id="2.40.50.120">
    <property type="match status" value="1"/>
</dbReference>
<dbReference type="EMBL" id="LLXZ01000156">
    <property type="protein sequence ID" value="KRR02467.1"/>
    <property type="molecule type" value="Genomic_DNA"/>
</dbReference>
<dbReference type="InterPro" id="IPR008993">
    <property type="entry name" value="TIMP-like_OB-fold"/>
</dbReference>
<feature type="compositionally biased region" description="Basic and acidic residues" evidence="1">
    <location>
        <begin position="151"/>
        <end position="169"/>
    </location>
</feature>